<keyword evidence="2" id="KW-0677">Repeat</keyword>
<dbReference type="OMA" id="ELKHVFC"/>
<feature type="domain" description="EF-hand" evidence="5">
    <location>
        <begin position="163"/>
        <end position="197"/>
    </location>
</feature>
<dbReference type="CDD" id="cd00051">
    <property type="entry name" value="EFh"/>
    <property type="match status" value="1"/>
</dbReference>
<dbReference type="InterPro" id="IPR002048">
    <property type="entry name" value="EF_hand_dom"/>
</dbReference>
<dbReference type="InterPro" id="IPR018247">
    <property type="entry name" value="EF_Hand_1_Ca_BS"/>
</dbReference>
<dbReference type="AlphaFoldDB" id="A0A2R6QH28"/>
<keyword evidence="4" id="KW-1133">Transmembrane helix</keyword>
<gene>
    <name evidence="6" type="ORF">CEY00_Acc18281</name>
</gene>
<dbReference type="STRING" id="1590841.A0A2R6QH28"/>
<dbReference type="InterPro" id="IPR039647">
    <property type="entry name" value="EF_hand_pair_protein_CML-like"/>
</dbReference>
<evidence type="ECO:0000256" key="1">
    <source>
        <dbReference type="ARBA" id="ARBA00022723"/>
    </source>
</evidence>
<dbReference type="SMART" id="SM00054">
    <property type="entry name" value="EFh"/>
    <property type="match status" value="2"/>
</dbReference>
<evidence type="ECO:0000256" key="3">
    <source>
        <dbReference type="ARBA" id="ARBA00022837"/>
    </source>
</evidence>
<proteinExistence type="predicted"/>
<reference evidence="7" key="2">
    <citation type="journal article" date="2018" name="BMC Genomics">
        <title>A manually annotated Actinidia chinensis var. chinensis (kiwifruit) genome highlights the challenges associated with draft genomes and gene prediction in plants.</title>
        <authorList>
            <person name="Pilkington S.M."/>
            <person name="Crowhurst R."/>
            <person name="Hilario E."/>
            <person name="Nardozza S."/>
            <person name="Fraser L."/>
            <person name="Peng Y."/>
            <person name="Gunaseelan K."/>
            <person name="Simpson R."/>
            <person name="Tahir J."/>
            <person name="Deroles S.C."/>
            <person name="Templeton K."/>
            <person name="Luo Z."/>
            <person name="Davy M."/>
            <person name="Cheng C."/>
            <person name="McNeilage M."/>
            <person name="Scaglione D."/>
            <person name="Liu Y."/>
            <person name="Zhang Q."/>
            <person name="Datson P."/>
            <person name="De Silva N."/>
            <person name="Gardiner S.E."/>
            <person name="Bassett H."/>
            <person name="Chagne D."/>
            <person name="McCallum J."/>
            <person name="Dzierzon H."/>
            <person name="Deng C."/>
            <person name="Wang Y.Y."/>
            <person name="Barron L."/>
            <person name="Manako K."/>
            <person name="Bowen J."/>
            <person name="Foster T.M."/>
            <person name="Erridge Z.A."/>
            <person name="Tiffin H."/>
            <person name="Waite C.N."/>
            <person name="Davies K.M."/>
            <person name="Grierson E.P."/>
            <person name="Laing W.A."/>
            <person name="Kirk R."/>
            <person name="Chen X."/>
            <person name="Wood M."/>
            <person name="Montefiori M."/>
            <person name="Brummell D.A."/>
            <person name="Schwinn K.E."/>
            <person name="Catanach A."/>
            <person name="Fullerton C."/>
            <person name="Li D."/>
            <person name="Meiyalaghan S."/>
            <person name="Nieuwenhuizen N."/>
            <person name="Read N."/>
            <person name="Prakash R."/>
            <person name="Hunter D."/>
            <person name="Zhang H."/>
            <person name="McKenzie M."/>
            <person name="Knabel M."/>
            <person name="Harris A."/>
            <person name="Allan A.C."/>
            <person name="Gleave A."/>
            <person name="Chen A."/>
            <person name="Janssen B.J."/>
            <person name="Plunkett B."/>
            <person name="Ampomah-Dwamena C."/>
            <person name="Voogd C."/>
            <person name="Leif D."/>
            <person name="Lafferty D."/>
            <person name="Souleyre E.J.F."/>
            <person name="Varkonyi-Gasic E."/>
            <person name="Gambi F."/>
            <person name="Hanley J."/>
            <person name="Yao J.L."/>
            <person name="Cheung J."/>
            <person name="David K.M."/>
            <person name="Warren B."/>
            <person name="Marsh K."/>
            <person name="Snowden K.C."/>
            <person name="Lin-Wang K."/>
            <person name="Brian L."/>
            <person name="Martinez-Sanchez M."/>
            <person name="Wang M."/>
            <person name="Ileperuma N."/>
            <person name="Macnee N."/>
            <person name="Campin R."/>
            <person name="McAtee P."/>
            <person name="Drummond R.S.M."/>
            <person name="Espley R.V."/>
            <person name="Ireland H.S."/>
            <person name="Wu R."/>
            <person name="Atkinson R.G."/>
            <person name="Karunairetnam S."/>
            <person name="Bulley S."/>
            <person name="Chunkath S."/>
            <person name="Hanley Z."/>
            <person name="Storey R."/>
            <person name="Thrimawithana A.H."/>
            <person name="Thomson S."/>
            <person name="David C."/>
            <person name="Testolin R."/>
            <person name="Huang H."/>
            <person name="Hellens R.P."/>
            <person name="Schaffer R.J."/>
        </authorList>
    </citation>
    <scope>NUCLEOTIDE SEQUENCE [LARGE SCALE GENOMIC DNA]</scope>
    <source>
        <strain evidence="7">cv. Red5</strain>
    </source>
</reference>
<feature type="transmembrane region" description="Helical" evidence="4">
    <location>
        <begin position="37"/>
        <end position="62"/>
    </location>
</feature>
<dbReference type="Gramene" id="PSS07924">
    <property type="protein sequence ID" value="PSS07924"/>
    <property type="gene ID" value="CEY00_Acc18281"/>
</dbReference>
<dbReference type="OrthoDB" id="26525at2759"/>
<dbReference type="PROSITE" id="PS50222">
    <property type="entry name" value="EF_HAND_2"/>
    <property type="match status" value="2"/>
</dbReference>
<comment type="caution">
    <text evidence="6">The sequence shown here is derived from an EMBL/GenBank/DDBJ whole genome shotgun (WGS) entry which is preliminary data.</text>
</comment>
<dbReference type="InParanoid" id="A0A2R6QH28"/>
<keyword evidence="4" id="KW-0472">Membrane</keyword>
<keyword evidence="4" id="KW-0812">Transmembrane</keyword>
<name>A0A2R6QH28_ACTCC</name>
<feature type="domain" description="EF-hand" evidence="5">
    <location>
        <begin position="126"/>
        <end position="161"/>
    </location>
</feature>
<dbReference type="PANTHER" id="PTHR10891">
    <property type="entry name" value="EF-HAND CALCIUM-BINDING DOMAIN CONTAINING PROTEIN"/>
    <property type="match status" value="1"/>
</dbReference>
<dbReference type="Gene3D" id="1.10.238.10">
    <property type="entry name" value="EF-hand"/>
    <property type="match status" value="1"/>
</dbReference>
<dbReference type="GO" id="GO:0005509">
    <property type="term" value="F:calcium ion binding"/>
    <property type="evidence" value="ECO:0007669"/>
    <property type="project" value="InterPro"/>
</dbReference>
<keyword evidence="3" id="KW-0106">Calcium</keyword>
<evidence type="ECO:0000256" key="4">
    <source>
        <dbReference type="SAM" id="Phobius"/>
    </source>
</evidence>
<dbReference type="EMBL" id="NKQK01000016">
    <property type="protein sequence ID" value="PSS07924.1"/>
    <property type="molecule type" value="Genomic_DNA"/>
</dbReference>
<evidence type="ECO:0000259" key="5">
    <source>
        <dbReference type="PROSITE" id="PS50222"/>
    </source>
</evidence>
<evidence type="ECO:0000313" key="7">
    <source>
        <dbReference type="Proteomes" id="UP000241394"/>
    </source>
</evidence>
<reference evidence="6 7" key="1">
    <citation type="submission" date="2017-07" db="EMBL/GenBank/DDBJ databases">
        <title>An improved, manually edited Actinidia chinensis var. chinensis (kiwifruit) genome highlights the challenges associated with draft genomes and gene prediction in plants.</title>
        <authorList>
            <person name="Pilkington S."/>
            <person name="Crowhurst R."/>
            <person name="Hilario E."/>
            <person name="Nardozza S."/>
            <person name="Fraser L."/>
            <person name="Peng Y."/>
            <person name="Gunaseelan K."/>
            <person name="Simpson R."/>
            <person name="Tahir J."/>
            <person name="Deroles S."/>
            <person name="Templeton K."/>
            <person name="Luo Z."/>
            <person name="Davy M."/>
            <person name="Cheng C."/>
            <person name="Mcneilage M."/>
            <person name="Scaglione D."/>
            <person name="Liu Y."/>
            <person name="Zhang Q."/>
            <person name="Datson P."/>
            <person name="De Silva N."/>
            <person name="Gardiner S."/>
            <person name="Bassett H."/>
            <person name="Chagne D."/>
            <person name="Mccallum J."/>
            <person name="Dzierzon H."/>
            <person name="Deng C."/>
            <person name="Wang Y.-Y."/>
            <person name="Barron N."/>
            <person name="Manako K."/>
            <person name="Bowen J."/>
            <person name="Foster T."/>
            <person name="Erridge Z."/>
            <person name="Tiffin H."/>
            <person name="Waite C."/>
            <person name="Davies K."/>
            <person name="Grierson E."/>
            <person name="Laing W."/>
            <person name="Kirk R."/>
            <person name="Chen X."/>
            <person name="Wood M."/>
            <person name="Montefiori M."/>
            <person name="Brummell D."/>
            <person name="Schwinn K."/>
            <person name="Catanach A."/>
            <person name="Fullerton C."/>
            <person name="Li D."/>
            <person name="Meiyalaghan S."/>
            <person name="Nieuwenhuizen N."/>
            <person name="Read N."/>
            <person name="Prakash R."/>
            <person name="Hunter D."/>
            <person name="Zhang H."/>
            <person name="Mckenzie M."/>
            <person name="Knabel M."/>
            <person name="Harris A."/>
            <person name="Allan A."/>
            <person name="Chen A."/>
            <person name="Janssen B."/>
            <person name="Plunkett B."/>
            <person name="Dwamena C."/>
            <person name="Voogd C."/>
            <person name="Leif D."/>
            <person name="Lafferty D."/>
            <person name="Souleyre E."/>
            <person name="Varkonyi-Gasic E."/>
            <person name="Gambi F."/>
            <person name="Hanley J."/>
            <person name="Yao J.-L."/>
            <person name="Cheung J."/>
            <person name="David K."/>
            <person name="Warren B."/>
            <person name="Marsh K."/>
            <person name="Snowden K."/>
            <person name="Lin-Wang K."/>
            <person name="Brian L."/>
            <person name="Martinez-Sanchez M."/>
            <person name="Wang M."/>
            <person name="Ileperuma N."/>
            <person name="Macnee N."/>
            <person name="Campin R."/>
            <person name="Mcatee P."/>
            <person name="Drummond R."/>
            <person name="Espley R."/>
            <person name="Ireland H."/>
            <person name="Wu R."/>
            <person name="Atkinson R."/>
            <person name="Karunairetnam S."/>
            <person name="Bulley S."/>
            <person name="Chunkath S."/>
            <person name="Hanley Z."/>
            <person name="Storey R."/>
            <person name="Thrimawithana A."/>
            <person name="Thomson S."/>
            <person name="David C."/>
            <person name="Testolin R."/>
        </authorList>
    </citation>
    <scope>NUCLEOTIDE SEQUENCE [LARGE SCALE GENOMIC DNA]</scope>
    <source>
        <strain evidence="7">cv. Red5</strain>
        <tissue evidence="6">Young leaf</tissue>
    </source>
</reference>
<evidence type="ECO:0000256" key="2">
    <source>
        <dbReference type="ARBA" id="ARBA00022737"/>
    </source>
</evidence>
<dbReference type="InterPro" id="IPR011992">
    <property type="entry name" value="EF-hand-dom_pair"/>
</dbReference>
<organism evidence="6 7">
    <name type="scientific">Actinidia chinensis var. chinensis</name>
    <name type="common">Chinese soft-hair kiwi</name>
    <dbReference type="NCBI Taxonomy" id="1590841"/>
    <lineage>
        <taxon>Eukaryota</taxon>
        <taxon>Viridiplantae</taxon>
        <taxon>Streptophyta</taxon>
        <taxon>Embryophyta</taxon>
        <taxon>Tracheophyta</taxon>
        <taxon>Spermatophyta</taxon>
        <taxon>Magnoliopsida</taxon>
        <taxon>eudicotyledons</taxon>
        <taxon>Gunneridae</taxon>
        <taxon>Pentapetalae</taxon>
        <taxon>asterids</taxon>
        <taxon>Ericales</taxon>
        <taxon>Actinidiaceae</taxon>
        <taxon>Actinidia</taxon>
    </lineage>
</organism>
<dbReference type="FunFam" id="1.10.238.10:FF:000001">
    <property type="entry name" value="Calmodulin 1"/>
    <property type="match status" value="1"/>
</dbReference>
<keyword evidence="7" id="KW-1185">Reference proteome</keyword>
<accession>A0A2R6QH28</accession>
<protein>
    <submittedName>
        <fullName evidence="6">Calcium-binding protein CML47</fullName>
    </submittedName>
</protein>
<dbReference type="SUPFAM" id="SSF47473">
    <property type="entry name" value="EF-hand"/>
    <property type="match status" value="1"/>
</dbReference>
<dbReference type="Proteomes" id="UP000241394">
    <property type="component" value="Chromosome LG16"/>
</dbReference>
<keyword evidence="1" id="KW-0479">Metal-binding</keyword>
<sequence>MEKTSTNLLIAVMNLLEKKTASCCPLSLIDIIRWWTILSWVITLYDLFTWLGFFLHTALHFLSKNNPNKPNIAIATPSKPNNDKLLRGEVGVVMGRLGIMYDPNGDEIGERVGKDDIEGLLEEEGIGLEEVREAFRVFDENCDGFIDANELEKVVCALGFGEVSQENCQRMIATFDHNGDGKIDLEEFVKLFENRYF</sequence>
<evidence type="ECO:0000313" key="6">
    <source>
        <dbReference type="EMBL" id="PSS07924.1"/>
    </source>
</evidence>
<dbReference type="Pfam" id="PF13499">
    <property type="entry name" value="EF-hand_7"/>
    <property type="match status" value="1"/>
</dbReference>
<dbReference type="PROSITE" id="PS00018">
    <property type="entry name" value="EF_HAND_1"/>
    <property type="match status" value="2"/>
</dbReference>